<keyword evidence="9" id="KW-0464">Manganese</keyword>
<comment type="cofactor">
    <cofactor evidence="3">
        <name>Fe(2+)</name>
        <dbReference type="ChEBI" id="CHEBI:29033"/>
    </cofactor>
</comment>
<comment type="pathway">
    <text evidence="5">Carbohydrate metabolism; pentose and glucuronate interconversion.</text>
</comment>
<dbReference type="GO" id="GO:0008198">
    <property type="term" value="F:ferrous iron binding"/>
    <property type="evidence" value="ECO:0007669"/>
    <property type="project" value="TreeGrafter"/>
</dbReference>
<dbReference type="SUPFAM" id="SSF51658">
    <property type="entry name" value="Xylose isomerase-like"/>
    <property type="match status" value="1"/>
</dbReference>
<dbReference type="GO" id="GO:0008927">
    <property type="term" value="F:mannonate dehydratase activity"/>
    <property type="evidence" value="ECO:0007669"/>
    <property type="project" value="UniProtKB-EC"/>
</dbReference>
<comment type="cofactor">
    <cofactor evidence="2">
        <name>Mn(2+)</name>
        <dbReference type="ChEBI" id="CHEBI:29035"/>
    </cofactor>
</comment>
<evidence type="ECO:0000256" key="9">
    <source>
        <dbReference type="ARBA" id="ARBA00023211"/>
    </source>
</evidence>
<dbReference type="Pfam" id="PF03786">
    <property type="entry name" value="UxuA"/>
    <property type="match status" value="1"/>
</dbReference>
<keyword evidence="8" id="KW-0408">Iron</keyword>
<evidence type="ECO:0000256" key="4">
    <source>
        <dbReference type="ARBA" id="ARBA00002713"/>
    </source>
</evidence>
<comment type="caution">
    <text evidence="11">The sequence shown here is derived from an EMBL/GenBank/DDBJ whole genome shotgun (WGS) entry which is preliminary data.</text>
</comment>
<dbReference type="Gene3D" id="3.20.20.150">
    <property type="entry name" value="Divalent-metal-dependent TIM barrel enzymes"/>
    <property type="match status" value="1"/>
</dbReference>
<evidence type="ECO:0000256" key="7">
    <source>
        <dbReference type="ARBA" id="ARBA00012927"/>
    </source>
</evidence>
<comment type="function">
    <text evidence="4">Catalyzes the dehydration of D-mannonate.</text>
</comment>
<protein>
    <recommendedName>
        <fullName evidence="7">mannonate dehydratase</fullName>
        <ecNumber evidence="7">4.2.1.8</ecNumber>
    </recommendedName>
</protein>
<evidence type="ECO:0000313" key="11">
    <source>
        <dbReference type="EMBL" id="HJC47659.1"/>
    </source>
</evidence>
<accession>A0A9D2PCF8</accession>
<sequence>MSMKPQIPVRTADSDETLSFIRQMGIEYVSLNLKPDELTYDCIMKQKERLGKFGLSVSDAACNELQKNKSIHLNLPDRDQQIERFNQMLQVLGKADIPFTSIAWQPNGILRTDHRVGKHTRGGVSAYCDQNEIMARPDAESRSYEEKEIWDNFQYFLDRVIPVAEETGVKMALHPNDPPLACMAGIPSLIYNTECYRKAFSMAHGSSALGMKLCVGCWLEGGDEFGDLMSDIREFCQEDRILCVHFRNVDSPLPVFEETLAEDGYADMYAIMKQLVACDCSAVISIDHGFRPMEGFGGMAGAFSYPTGFMKGLLWAAEKELGKR</sequence>
<evidence type="ECO:0000256" key="10">
    <source>
        <dbReference type="ARBA" id="ARBA00023239"/>
    </source>
</evidence>
<reference evidence="11" key="2">
    <citation type="submission" date="2021-04" db="EMBL/GenBank/DDBJ databases">
        <authorList>
            <person name="Gilroy R."/>
        </authorList>
    </citation>
    <scope>NUCLEOTIDE SEQUENCE</scope>
    <source>
        <strain evidence="11">CHK183-5548</strain>
    </source>
</reference>
<evidence type="ECO:0000256" key="5">
    <source>
        <dbReference type="ARBA" id="ARBA00004892"/>
    </source>
</evidence>
<dbReference type="PANTHER" id="PTHR30387">
    <property type="entry name" value="MANNONATE DEHYDRATASE"/>
    <property type="match status" value="1"/>
</dbReference>
<name>A0A9D2PCF8_9FIRM</name>
<dbReference type="EC" id="4.2.1.8" evidence="7"/>
<proteinExistence type="inferred from homology"/>
<comment type="catalytic activity">
    <reaction evidence="1">
        <text>D-mannonate = 2-dehydro-3-deoxy-D-gluconate + H2O</text>
        <dbReference type="Rhea" id="RHEA:20097"/>
        <dbReference type="ChEBI" id="CHEBI:15377"/>
        <dbReference type="ChEBI" id="CHEBI:17767"/>
        <dbReference type="ChEBI" id="CHEBI:57990"/>
        <dbReference type="EC" id="4.2.1.8"/>
    </reaction>
</comment>
<dbReference type="InterPro" id="IPR004628">
    <property type="entry name" value="Man_deHydtase"/>
</dbReference>
<gene>
    <name evidence="11" type="ORF">IAA04_06375</name>
</gene>
<dbReference type="PANTHER" id="PTHR30387:SF2">
    <property type="entry name" value="MANNONATE DEHYDRATASE"/>
    <property type="match status" value="1"/>
</dbReference>
<dbReference type="InterPro" id="IPR036237">
    <property type="entry name" value="Xyl_isomerase-like_sf"/>
</dbReference>
<reference evidence="11" key="1">
    <citation type="journal article" date="2021" name="PeerJ">
        <title>Extensive microbial diversity within the chicken gut microbiome revealed by metagenomics and culture.</title>
        <authorList>
            <person name="Gilroy R."/>
            <person name="Ravi A."/>
            <person name="Getino M."/>
            <person name="Pursley I."/>
            <person name="Horton D.L."/>
            <person name="Alikhan N.F."/>
            <person name="Baker D."/>
            <person name="Gharbi K."/>
            <person name="Hall N."/>
            <person name="Watson M."/>
            <person name="Adriaenssens E.M."/>
            <person name="Foster-Nyarko E."/>
            <person name="Jarju S."/>
            <person name="Secka A."/>
            <person name="Antonio M."/>
            <person name="Oren A."/>
            <person name="Chaudhuri R.R."/>
            <person name="La Ragione R."/>
            <person name="Hildebrand F."/>
            <person name="Pallen M.J."/>
        </authorList>
    </citation>
    <scope>NUCLEOTIDE SEQUENCE</scope>
    <source>
        <strain evidence="11">CHK183-5548</strain>
    </source>
</reference>
<organism evidence="11 12">
    <name type="scientific">Candidatus Lachnoclostridium pullistercoris</name>
    <dbReference type="NCBI Taxonomy" id="2838632"/>
    <lineage>
        <taxon>Bacteria</taxon>
        <taxon>Bacillati</taxon>
        <taxon>Bacillota</taxon>
        <taxon>Clostridia</taxon>
        <taxon>Lachnospirales</taxon>
        <taxon>Lachnospiraceae</taxon>
    </lineage>
</organism>
<comment type="similarity">
    <text evidence="6">Belongs to the mannonate dehydratase family.</text>
</comment>
<evidence type="ECO:0000256" key="3">
    <source>
        <dbReference type="ARBA" id="ARBA00001954"/>
    </source>
</evidence>
<dbReference type="GO" id="GO:0042840">
    <property type="term" value="P:D-glucuronate catabolic process"/>
    <property type="evidence" value="ECO:0007669"/>
    <property type="project" value="TreeGrafter"/>
</dbReference>
<dbReference type="AlphaFoldDB" id="A0A9D2PCF8"/>
<dbReference type="GO" id="GO:0030145">
    <property type="term" value="F:manganese ion binding"/>
    <property type="evidence" value="ECO:0007669"/>
    <property type="project" value="TreeGrafter"/>
</dbReference>
<evidence type="ECO:0000256" key="1">
    <source>
        <dbReference type="ARBA" id="ARBA00001794"/>
    </source>
</evidence>
<evidence type="ECO:0000256" key="2">
    <source>
        <dbReference type="ARBA" id="ARBA00001936"/>
    </source>
</evidence>
<evidence type="ECO:0000313" key="12">
    <source>
        <dbReference type="Proteomes" id="UP000823883"/>
    </source>
</evidence>
<keyword evidence="10 11" id="KW-0456">Lyase</keyword>
<dbReference type="EMBL" id="DWWL01000041">
    <property type="protein sequence ID" value="HJC47659.1"/>
    <property type="molecule type" value="Genomic_DNA"/>
</dbReference>
<evidence type="ECO:0000256" key="6">
    <source>
        <dbReference type="ARBA" id="ARBA00007389"/>
    </source>
</evidence>
<evidence type="ECO:0000256" key="8">
    <source>
        <dbReference type="ARBA" id="ARBA00023004"/>
    </source>
</evidence>
<dbReference type="Proteomes" id="UP000823883">
    <property type="component" value="Unassembled WGS sequence"/>
</dbReference>